<dbReference type="PANTHER" id="PTHR10963">
    <property type="entry name" value="GLYCOSYL HYDROLASE-RELATED"/>
    <property type="match status" value="1"/>
</dbReference>
<dbReference type="Gene3D" id="2.60.120.200">
    <property type="match status" value="1"/>
</dbReference>
<proteinExistence type="predicted"/>
<dbReference type="PROSITE" id="PS51762">
    <property type="entry name" value="GH16_2"/>
    <property type="match status" value="1"/>
</dbReference>
<organism evidence="3 4">
    <name type="scientific">Ophiobolus disseminans</name>
    <dbReference type="NCBI Taxonomy" id="1469910"/>
    <lineage>
        <taxon>Eukaryota</taxon>
        <taxon>Fungi</taxon>
        <taxon>Dikarya</taxon>
        <taxon>Ascomycota</taxon>
        <taxon>Pezizomycotina</taxon>
        <taxon>Dothideomycetes</taxon>
        <taxon>Pleosporomycetidae</taxon>
        <taxon>Pleosporales</taxon>
        <taxon>Pleosporineae</taxon>
        <taxon>Phaeosphaeriaceae</taxon>
        <taxon>Ophiobolus</taxon>
    </lineage>
</organism>
<accession>A0A6A7A115</accession>
<evidence type="ECO:0000259" key="2">
    <source>
        <dbReference type="PROSITE" id="PS51762"/>
    </source>
</evidence>
<dbReference type="SUPFAM" id="SSF49899">
    <property type="entry name" value="Concanavalin A-like lectins/glucanases"/>
    <property type="match status" value="1"/>
</dbReference>
<evidence type="ECO:0000313" key="3">
    <source>
        <dbReference type="EMBL" id="KAF2826484.1"/>
    </source>
</evidence>
<dbReference type="GO" id="GO:0004553">
    <property type="term" value="F:hydrolase activity, hydrolyzing O-glycosyl compounds"/>
    <property type="evidence" value="ECO:0007669"/>
    <property type="project" value="InterPro"/>
</dbReference>
<dbReference type="PANTHER" id="PTHR10963:SF60">
    <property type="entry name" value="GRAM-NEGATIVE BACTERIA-BINDING PROTEIN 1-RELATED"/>
    <property type="match status" value="1"/>
</dbReference>
<dbReference type="EMBL" id="MU006226">
    <property type="protein sequence ID" value="KAF2826484.1"/>
    <property type="molecule type" value="Genomic_DNA"/>
</dbReference>
<dbReference type="InterPro" id="IPR050546">
    <property type="entry name" value="Glycosyl_Hydrlase_16"/>
</dbReference>
<dbReference type="OrthoDB" id="192832at2759"/>
<gene>
    <name evidence="3" type="ORF">CC86DRAFT_446193</name>
</gene>
<dbReference type="GO" id="GO:0005975">
    <property type="term" value="P:carbohydrate metabolic process"/>
    <property type="evidence" value="ECO:0007669"/>
    <property type="project" value="InterPro"/>
</dbReference>
<dbReference type="AlphaFoldDB" id="A0A6A7A115"/>
<dbReference type="InterPro" id="IPR000757">
    <property type="entry name" value="Beta-glucanase-like"/>
</dbReference>
<keyword evidence="1" id="KW-0732">Signal</keyword>
<keyword evidence="4" id="KW-1185">Reference proteome</keyword>
<evidence type="ECO:0000313" key="4">
    <source>
        <dbReference type="Proteomes" id="UP000799424"/>
    </source>
</evidence>
<dbReference type="Proteomes" id="UP000799424">
    <property type="component" value="Unassembled WGS sequence"/>
</dbReference>
<feature type="signal peptide" evidence="1">
    <location>
        <begin position="1"/>
        <end position="18"/>
    </location>
</feature>
<feature type="domain" description="GH16" evidence="2">
    <location>
        <begin position="32"/>
        <end position="268"/>
    </location>
</feature>
<feature type="chain" id="PRO_5025633592" evidence="1">
    <location>
        <begin position="19"/>
        <end position="268"/>
    </location>
</feature>
<name>A0A6A7A115_9PLEO</name>
<dbReference type="InterPro" id="IPR013320">
    <property type="entry name" value="ConA-like_dom_sf"/>
</dbReference>
<sequence>MMLEMLLILLAGLGLVQAAPPDMPGFSRGWSDDFVGTPNSLPDSANWRVDVGTSYPSGPPQWGTGEVQTYTSKPETLRLTGDGNLYITPPRIETQRADFKAQPGGKLRISARIMMPDVTGGTAAGYWPAFWSMGEDNMNGINRVYGVLDCGVEHGGPCKENLGFGNQISCPGTLCQGNFHEFTIEVDRSTKPKKLTCMVDSVHYHSVFEQEVGAETWAKAVHHGHFILLNVAMGGAFPNSQAGGQTPTSATVLDKGMLVDWVAVYDSV</sequence>
<reference evidence="3" key="1">
    <citation type="journal article" date="2020" name="Stud. Mycol.">
        <title>101 Dothideomycetes genomes: a test case for predicting lifestyles and emergence of pathogens.</title>
        <authorList>
            <person name="Haridas S."/>
            <person name="Albert R."/>
            <person name="Binder M."/>
            <person name="Bloem J."/>
            <person name="Labutti K."/>
            <person name="Salamov A."/>
            <person name="Andreopoulos B."/>
            <person name="Baker S."/>
            <person name="Barry K."/>
            <person name="Bills G."/>
            <person name="Bluhm B."/>
            <person name="Cannon C."/>
            <person name="Castanera R."/>
            <person name="Culley D."/>
            <person name="Daum C."/>
            <person name="Ezra D."/>
            <person name="Gonzalez J."/>
            <person name="Henrissat B."/>
            <person name="Kuo A."/>
            <person name="Liang C."/>
            <person name="Lipzen A."/>
            <person name="Lutzoni F."/>
            <person name="Magnuson J."/>
            <person name="Mondo S."/>
            <person name="Nolan M."/>
            <person name="Ohm R."/>
            <person name="Pangilinan J."/>
            <person name="Park H.-J."/>
            <person name="Ramirez L."/>
            <person name="Alfaro M."/>
            <person name="Sun H."/>
            <person name="Tritt A."/>
            <person name="Yoshinaga Y."/>
            <person name="Zwiers L.-H."/>
            <person name="Turgeon B."/>
            <person name="Goodwin S."/>
            <person name="Spatafora J."/>
            <person name="Crous P."/>
            <person name="Grigoriev I."/>
        </authorList>
    </citation>
    <scope>NUCLEOTIDE SEQUENCE</scope>
    <source>
        <strain evidence="3">CBS 113818</strain>
    </source>
</reference>
<protein>
    <submittedName>
        <fullName evidence="3">Endo-beta-1,3-glucanase-like protein</fullName>
    </submittedName>
</protein>
<evidence type="ECO:0000256" key="1">
    <source>
        <dbReference type="SAM" id="SignalP"/>
    </source>
</evidence>